<dbReference type="InterPro" id="IPR013083">
    <property type="entry name" value="Znf_RING/FYVE/PHD"/>
</dbReference>
<evidence type="ECO:0000256" key="1">
    <source>
        <dbReference type="PROSITE-ProRule" id="PRU00175"/>
    </source>
</evidence>
<dbReference type="PROSITE" id="PS50089">
    <property type="entry name" value="ZF_RING_2"/>
    <property type="match status" value="1"/>
</dbReference>
<keyword evidence="2" id="KW-0175">Coiled coil</keyword>
<sequence>MNPPVKVRCDVCFEAYSLEMFRFLPSCGHGLCIVCSEKTQQKRNCAICRHPKGPQEPIQIYLTLADPVDKAHSVVDSLARIGPDSLPISVQKAGRKIRKVVRDVEPEDDVMKELLAAAKNLDERVFPLFMDLDLANDKIANLTCEIDTLRAQLKAAEAKDDDIKQLQSSLADSRAETRAHLATAEKNKGVALKERAENAKLGRAVTRHLSELSEKQEENAVLRAKLTRRDTRISLLEKKLKVVSRTKQPLKGDKSNDPDESLQVENSAEGIRISRKSNDWVEPARKIRKPPRGGHFSEGTMPDIEL</sequence>
<protein>
    <recommendedName>
        <fullName evidence="4">RING-type domain-containing protein</fullName>
    </recommendedName>
</protein>
<organism evidence="5 6">
    <name type="scientific">Roridomyces roridus</name>
    <dbReference type="NCBI Taxonomy" id="1738132"/>
    <lineage>
        <taxon>Eukaryota</taxon>
        <taxon>Fungi</taxon>
        <taxon>Dikarya</taxon>
        <taxon>Basidiomycota</taxon>
        <taxon>Agaricomycotina</taxon>
        <taxon>Agaricomycetes</taxon>
        <taxon>Agaricomycetidae</taxon>
        <taxon>Agaricales</taxon>
        <taxon>Marasmiineae</taxon>
        <taxon>Mycenaceae</taxon>
        <taxon>Roridomyces</taxon>
    </lineage>
</organism>
<dbReference type="EMBL" id="JARKIF010000032">
    <property type="protein sequence ID" value="KAJ7611718.1"/>
    <property type="molecule type" value="Genomic_DNA"/>
</dbReference>
<dbReference type="Proteomes" id="UP001221142">
    <property type="component" value="Unassembled WGS sequence"/>
</dbReference>
<feature type="region of interest" description="Disordered" evidence="3">
    <location>
        <begin position="244"/>
        <end position="306"/>
    </location>
</feature>
<gene>
    <name evidence="5" type="ORF">FB45DRAFT_315057</name>
</gene>
<feature type="compositionally biased region" description="Basic and acidic residues" evidence="3">
    <location>
        <begin position="276"/>
        <end position="285"/>
    </location>
</feature>
<dbReference type="SUPFAM" id="SSF57850">
    <property type="entry name" value="RING/U-box"/>
    <property type="match status" value="1"/>
</dbReference>
<dbReference type="Gene3D" id="3.30.40.10">
    <property type="entry name" value="Zinc/RING finger domain, C3HC4 (zinc finger)"/>
    <property type="match status" value="1"/>
</dbReference>
<keyword evidence="1" id="KW-0862">Zinc</keyword>
<accession>A0AAD7B636</accession>
<dbReference type="GO" id="GO:0008270">
    <property type="term" value="F:zinc ion binding"/>
    <property type="evidence" value="ECO:0007669"/>
    <property type="project" value="UniProtKB-KW"/>
</dbReference>
<feature type="domain" description="RING-type" evidence="4">
    <location>
        <begin position="9"/>
        <end position="49"/>
    </location>
</feature>
<evidence type="ECO:0000313" key="6">
    <source>
        <dbReference type="Proteomes" id="UP001221142"/>
    </source>
</evidence>
<reference evidence="5" key="1">
    <citation type="submission" date="2023-03" db="EMBL/GenBank/DDBJ databases">
        <title>Massive genome expansion in bonnet fungi (Mycena s.s.) driven by repeated elements and novel gene families across ecological guilds.</title>
        <authorList>
            <consortium name="Lawrence Berkeley National Laboratory"/>
            <person name="Harder C.B."/>
            <person name="Miyauchi S."/>
            <person name="Viragh M."/>
            <person name="Kuo A."/>
            <person name="Thoen E."/>
            <person name="Andreopoulos B."/>
            <person name="Lu D."/>
            <person name="Skrede I."/>
            <person name="Drula E."/>
            <person name="Henrissat B."/>
            <person name="Morin E."/>
            <person name="Kohler A."/>
            <person name="Barry K."/>
            <person name="LaButti K."/>
            <person name="Morin E."/>
            <person name="Salamov A."/>
            <person name="Lipzen A."/>
            <person name="Mereny Z."/>
            <person name="Hegedus B."/>
            <person name="Baldrian P."/>
            <person name="Stursova M."/>
            <person name="Weitz H."/>
            <person name="Taylor A."/>
            <person name="Grigoriev I.V."/>
            <person name="Nagy L.G."/>
            <person name="Martin F."/>
            <person name="Kauserud H."/>
        </authorList>
    </citation>
    <scope>NUCLEOTIDE SEQUENCE</scope>
    <source>
        <strain evidence="5">9284</strain>
    </source>
</reference>
<proteinExistence type="predicted"/>
<keyword evidence="6" id="KW-1185">Reference proteome</keyword>
<dbReference type="AlphaFoldDB" id="A0AAD7B636"/>
<keyword evidence="1" id="KW-0863">Zinc-finger</keyword>
<name>A0AAD7B636_9AGAR</name>
<evidence type="ECO:0000256" key="3">
    <source>
        <dbReference type="SAM" id="MobiDB-lite"/>
    </source>
</evidence>
<dbReference type="SMART" id="SM00184">
    <property type="entry name" value="RING"/>
    <property type="match status" value="1"/>
</dbReference>
<keyword evidence="1" id="KW-0479">Metal-binding</keyword>
<evidence type="ECO:0000313" key="5">
    <source>
        <dbReference type="EMBL" id="KAJ7611718.1"/>
    </source>
</evidence>
<feature type="coiled-coil region" evidence="2">
    <location>
        <begin position="132"/>
        <end position="176"/>
    </location>
</feature>
<evidence type="ECO:0000256" key="2">
    <source>
        <dbReference type="SAM" id="Coils"/>
    </source>
</evidence>
<evidence type="ECO:0000259" key="4">
    <source>
        <dbReference type="PROSITE" id="PS50089"/>
    </source>
</evidence>
<dbReference type="InterPro" id="IPR001841">
    <property type="entry name" value="Znf_RING"/>
</dbReference>
<comment type="caution">
    <text evidence="5">The sequence shown here is derived from an EMBL/GenBank/DDBJ whole genome shotgun (WGS) entry which is preliminary data.</text>
</comment>